<proteinExistence type="predicted"/>
<protein>
    <submittedName>
        <fullName evidence="2">Uncharacterized protein</fullName>
    </submittedName>
</protein>
<name>A0AAX0UDR2_BURPE</name>
<dbReference type="AlphaFoldDB" id="A0AAX0UDR2"/>
<gene>
    <name evidence="2" type="ORF">CWD88_11670</name>
</gene>
<organism evidence="2 3">
    <name type="scientific">Burkholderia pseudomallei</name>
    <name type="common">Pseudomonas pseudomallei</name>
    <dbReference type="NCBI Taxonomy" id="28450"/>
    <lineage>
        <taxon>Bacteria</taxon>
        <taxon>Pseudomonadati</taxon>
        <taxon>Pseudomonadota</taxon>
        <taxon>Betaproteobacteria</taxon>
        <taxon>Burkholderiales</taxon>
        <taxon>Burkholderiaceae</taxon>
        <taxon>Burkholderia</taxon>
        <taxon>pseudomallei group</taxon>
    </lineage>
</organism>
<evidence type="ECO:0000256" key="1">
    <source>
        <dbReference type="SAM" id="MobiDB-lite"/>
    </source>
</evidence>
<evidence type="ECO:0000313" key="2">
    <source>
        <dbReference type="EMBL" id="PJO66118.1"/>
    </source>
</evidence>
<feature type="region of interest" description="Disordered" evidence="1">
    <location>
        <begin position="1"/>
        <end position="65"/>
    </location>
</feature>
<sequence length="65" mass="7095">MRADIAGISPPASGDETGTRGRVTRGDRPRRRSPPARAACRSTPRRQRRGVAGVRPQYCNPNPRA</sequence>
<comment type="caution">
    <text evidence="2">The sequence shown here is derived from an EMBL/GenBank/DDBJ whole genome shotgun (WGS) entry which is preliminary data.</text>
</comment>
<dbReference type="Proteomes" id="UP000231878">
    <property type="component" value="Unassembled WGS sequence"/>
</dbReference>
<reference evidence="2 3" key="1">
    <citation type="submission" date="2017-11" db="EMBL/GenBank/DDBJ databases">
        <title>Molecular characterization of Burkholderia pseudomallei and closely related isolates from Vietnam.</title>
        <authorList>
            <person name="Ustinov D.V."/>
            <person name="Antonov A.S."/>
            <person name="Avdusheva E.F."/>
            <person name="Shpak I.M."/>
            <person name="Zakharova I.B."/>
            <person name="Thi L.A."/>
            <person name="Teteryatnikova N."/>
            <person name="Lopasteyskaya Y.A."/>
            <person name="Kuzyutina J.A."/>
            <person name="Ngo T.N."/>
            <person name="Victorov D.V."/>
        </authorList>
    </citation>
    <scope>NUCLEOTIDE SEQUENCE [LARGE SCALE GENOMIC DNA]</scope>
    <source>
        <strain evidence="2 3">V1512</strain>
    </source>
</reference>
<evidence type="ECO:0000313" key="3">
    <source>
        <dbReference type="Proteomes" id="UP000231878"/>
    </source>
</evidence>
<dbReference type="EMBL" id="PHRB01000009">
    <property type="protein sequence ID" value="PJO66118.1"/>
    <property type="molecule type" value="Genomic_DNA"/>
</dbReference>
<accession>A0AAX0UDR2</accession>